<evidence type="ECO:0000256" key="11">
    <source>
        <dbReference type="PIRNR" id="PIRNR005719"/>
    </source>
</evidence>
<evidence type="ECO:0000259" key="13">
    <source>
        <dbReference type="SMART" id="SM00968"/>
    </source>
</evidence>
<evidence type="ECO:0000256" key="5">
    <source>
        <dbReference type="ARBA" id="ARBA00022776"/>
    </source>
</evidence>
<dbReference type="AlphaFoldDB" id="A0AAV6V4N3"/>
<keyword evidence="8" id="KW-0226">DNA condensation</keyword>
<dbReference type="SMART" id="SM00968">
    <property type="entry name" value="SMC_hinge"/>
    <property type="match status" value="1"/>
</dbReference>
<dbReference type="FunFam" id="3.40.50.300:FF:000385">
    <property type="entry name" value="Structural maintenance of chromosomes 2"/>
    <property type="match status" value="1"/>
</dbReference>
<dbReference type="InterPro" id="IPR027120">
    <property type="entry name" value="Smc2_ABC"/>
</dbReference>
<evidence type="ECO:0000256" key="12">
    <source>
        <dbReference type="SAM" id="Coils"/>
    </source>
</evidence>
<dbReference type="Gene3D" id="1.20.1060.20">
    <property type="match status" value="1"/>
</dbReference>
<comment type="caution">
    <text evidence="14">The sequence shown here is derived from an EMBL/GenBank/DDBJ whole genome shotgun (WGS) entry which is preliminary data.</text>
</comment>
<keyword evidence="7 12" id="KW-0175">Coiled coil</keyword>
<gene>
    <name evidence="14" type="ORF">JTE90_010284</name>
</gene>
<dbReference type="GO" id="GO:0030261">
    <property type="term" value="P:chromosome condensation"/>
    <property type="evidence" value="ECO:0007669"/>
    <property type="project" value="UniProtKB-KW"/>
</dbReference>
<name>A0AAV6V4N3_9ARAC</name>
<feature type="coiled-coil region" evidence="12">
    <location>
        <begin position="334"/>
        <end position="389"/>
    </location>
</feature>
<dbReference type="PIRSF" id="PIRSF005719">
    <property type="entry name" value="SMC"/>
    <property type="match status" value="1"/>
</dbReference>
<dbReference type="Pfam" id="PF06470">
    <property type="entry name" value="SMC_hinge"/>
    <property type="match status" value="1"/>
</dbReference>
<dbReference type="GO" id="GO:0016887">
    <property type="term" value="F:ATP hydrolysis activity"/>
    <property type="evidence" value="ECO:0007669"/>
    <property type="project" value="InterPro"/>
</dbReference>
<feature type="coiled-coil region" evidence="12">
    <location>
        <begin position="981"/>
        <end position="1023"/>
    </location>
</feature>
<dbReference type="InterPro" id="IPR003395">
    <property type="entry name" value="RecF/RecN/SMC_N"/>
</dbReference>
<evidence type="ECO:0000256" key="2">
    <source>
        <dbReference type="ARBA" id="ARBA00005231"/>
    </source>
</evidence>
<keyword evidence="9 11" id="KW-0539">Nucleus</keyword>
<keyword evidence="15" id="KW-1185">Reference proteome</keyword>
<dbReference type="SUPFAM" id="SSF52540">
    <property type="entry name" value="P-loop containing nucleoside triphosphate hydrolases"/>
    <property type="match status" value="1"/>
</dbReference>
<dbReference type="GO" id="GO:0051301">
    <property type="term" value="P:cell division"/>
    <property type="evidence" value="ECO:0007669"/>
    <property type="project" value="UniProtKB-KW"/>
</dbReference>
<feature type="domain" description="SMC hinge" evidence="13">
    <location>
        <begin position="541"/>
        <end position="661"/>
    </location>
</feature>
<dbReference type="Gene3D" id="3.40.50.300">
    <property type="entry name" value="P-loop containing nucleotide triphosphate hydrolases"/>
    <property type="match status" value="2"/>
</dbReference>
<protein>
    <recommendedName>
        <fullName evidence="11">Structural maintenance of chromosomes protein</fullName>
    </recommendedName>
</protein>
<dbReference type="Pfam" id="PF02463">
    <property type="entry name" value="SMC_N"/>
    <property type="match status" value="1"/>
</dbReference>
<evidence type="ECO:0000256" key="9">
    <source>
        <dbReference type="ARBA" id="ARBA00023242"/>
    </source>
</evidence>
<dbReference type="InterPro" id="IPR036277">
    <property type="entry name" value="SMC_hinge_sf"/>
</dbReference>
<feature type="coiled-coil region" evidence="12">
    <location>
        <begin position="432"/>
        <end position="525"/>
    </location>
</feature>
<feature type="coiled-coil region" evidence="12">
    <location>
        <begin position="261"/>
        <end position="288"/>
    </location>
</feature>
<keyword evidence="4" id="KW-0547">Nucleotide-binding</keyword>
<evidence type="ECO:0000256" key="8">
    <source>
        <dbReference type="ARBA" id="ARBA00023067"/>
    </source>
</evidence>
<dbReference type="CDD" id="cd03273">
    <property type="entry name" value="ABC_SMC2_euk"/>
    <property type="match status" value="1"/>
</dbReference>
<dbReference type="Gene3D" id="3.30.70.1620">
    <property type="match status" value="1"/>
</dbReference>
<sequence>MHIKKIDIEGFKSYGNKVTVNDFDPGFNAITGLNGSGKSNILDSICFVLGIQNLAQVRATNMNELVYKNGQAGINKATVTITFDNSDARTGPVGYENSREIVVMRQLIVNSGKSKYTINNVACSNIRVQDLFKSIQLNVNNPHFLIMQGRITKVLNMKPMEILSMVEEAVGTRMYEEKKGIALKNLEKKESKLREINTMLDEHICPQLEKLKADKQDYANYTRMKREHEQLSKLYTAWDYARTEELVHESGKETAAMHKKMEDMEKDIKDTKLEIEAAEKRISEIEKQMDSIFYVNCTDLNKQAKLKLTIEEEQECGSKLQEIESELKAKQVIETKEDTKLQNLKDTLKELKKKLEECLKSYKEEKVSLAQKEKETANSIKKLESLKAASDKDSEAITAAENHFHAVNAGLADTDGQEASVAAQLIAAGKDKKDAETEEKSLEMSMKHLKAELAKKAIENKREDTSYTQDQALYQKLFNEVQKLKNEMSKLSFKEDTFENMLSQERELTREINKYQRELDSITSGRLNFSYADPVPRFDRSKVIGPLALHMQLKDPKESLALDKVARGTLFNIIVEDEITSQLLLDKGQLKTRTTFLPLNKMRSHVIDDRTVQAAEQIVGRGNVALALHRITYDKKLTAAMQYAFGHTLICPTIDQAGEVCFNHLIKKETVSLDGSIFSPQGTLTGGSIQAGDTVLEKLIPCPKLKEALECKQNQLSQLQKDISNMKIVKQRYDSLHEDWELKENEAQLLKSKIEQSTYHKQLQEFKDMQQSYEDHKTQLADCKEKQKSAAKLIKELENKSSKSTRESKVKEAEKAVAECKKKATLSLDKYNNFLAEVEGMKMEIEGIKEGLPEYEKQIAANEKAIEDCETKLREAAEKHNAIKEEVAQLTDELKKQKAILKCHSSDINKIGKQKEAMAKKVADAELQKQQLEHDIKNSGDNSTEASKKLKYLLEKNKWIEGQKKYFGVKNSEFDFEKFKPKETSSMLKRLEDNIEKLEKNVNTRAQNMLSTVEEQYVNLIEKKQLVLKDKKMIEKVIRELDQQKNNALVSACEKVNKDFSSIFTTLLPGTKAQLVAPPGKSVIEGLEFKIAFGDVWKESLNELSGGQRSLVALSLILSLLLFNPAPIYILDEVDAALDLSHTQNIGTMLKNHFTKSQFIIVSLKDGMFNNANVLFRTKFNDGMSSVERHAQDQNRRR</sequence>
<comment type="subcellular location">
    <subcellularLocation>
        <location evidence="1 11">Nucleus</location>
    </subcellularLocation>
</comment>
<dbReference type="InterPro" id="IPR027417">
    <property type="entry name" value="P-loop_NTPase"/>
</dbReference>
<feature type="coiled-coil region" evidence="12">
    <location>
        <begin position="702"/>
        <end position="729"/>
    </location>
</feature>
<evidence type="ECO:0000256" key="1">
    <source>
        <dbReference type="ARBA" id="ARBA00004123"/>
    </source>
</evidence>
<keyword evidence="6" id="KW-0067">ATP-binding</keyword>
<dbReference type="SUPFAM" id="SSF75553">
    <property type="entry name" value="Smc hinge domain"/>
    <property type="match status" value="1"/>
</dbReference>
<dbReference type="Proteomes" id="UP000827092">
    <property type="component" value="Unassembled WGS sequence"/>
</dbReference>
<evidence type="ECO:0000256" key="10">
    <source>
        <dbReference type="ARBA" id="ARBA00023306"/>
    </source>
</evidence>
<evidence type="ECO:0000256" key="4">
    <source>
        <dbReference type="ARBA" id="ARBA00022741"/>
    </source>
</evidence>
<feature type="coiled-coil region" evidence="12">
    <location>
        <begin position="766"/>
        <end position="814"/>
    </location>
</feature>
<dbReference type="GO" id="GO:0005524">
    <property type="term" value="F:ATP binding"/>
    <property type="evidence" value="ECO:0007669"/>
    <property type="project" value="UniProtKB-KW"/>
</dbReference>
<dbReference type="PANTHER" id="PTHR43977">
    <property type="entry name" value="STRUCTURAL MAINTENANCE OF CHROMOSOMES PROTEIN 3"/>
    <property type="match status" value="1"/>
</dbReference>
<dbReference type="EMBL" id="JAFNEN010000172">
    <property type="protein sequence ID" value="KAG8190858.1"/>
    <property type="molecule type" value="Genomic_DNA"/>
</dbReference>
<comment type="similarity">
    <text evidence="2">Belongs to the SMC family. SMC2 subfamily.</text>
</comment>
<evidence type="ECO:0000313" key="14">
    <source>
        <dbReference type="EMBL" id="KAG8190858.1"/>
    </source>
</evidence>
<keyword evidence="5" id="KW-0498">Mitosis</keyword>
<evidence type="ECO:0000256" key="6">
    <source>
        <dbReference type="ARBA" id="ARBA00022840"/>
    </source>
</evidence>
<organism evidence="14 15">
    <name type="scientific">Oedothorax gibbosus</name>
    <dbReference type="NCBI Taxonomy" id="931172"/>
    <lineage>
        <taxon>Eukaryota</taxon>
        <taxon>Metazoa</taxon>
        <taxon>Ecdysozoa</taxon>
        <taxon>Arthropoda</taxon>
        <taxon>Chelicerata</taxon>
        <taxon>Arachnida</taxon>
        <taxon>Araneae</taxon>
        <taxon>Araneomorphae</taxon>
        <taxon>Entelegynae</taxon>
        <taxon>Araneoidea</taxon>
        <taxon>Linyphiidae</taxon>
        <taxon>Erigoninae</taxon>
        <taxon>Oedothorax</taxon>
    </lineage>
</organism>
<dbReference type="InterPro" id="IPR024704">
    <property type="entry name" value="SMC"/>
</dbReference>
<evidence type="ECO:0000256" key="3">
    <source>
        <dbReference type="ARBA" id="ARBA00022618"/>
    </source>
</evidence>
<dbReference type="InterPro" id="IPR010935">
    <property type="entry name" value="SMC_hinge"/>
</dbReference>
<reference evidence="14 15" key="1">
    <citation type="journal article" date="2022" name="Nat. Ecol. Evol.">
        <title>A masculinizing supergene underlies an exaggerated male reproductive morph in a spider.</title>
        <authorList>
            <person name="Hendrickx F."/>
            <person name="De Corte Z."/>
            <person name="Sonet G."/>
            <person name="Van Belleghem S.M."/>
            <person name="Kostlbacher S."/>
            <person name="Vangestel C."/>
        </authorList>
    </citation>
    <scope>NUCLEOTIDE SEQUENCE [LARGE SCALE GENOMIC DNA]</scope>
    <source>
        <strain evidence="14">W744_W776</strain>
    </source>
</reference>
<keyword evidence="3" id="KW-0132">Cell division</keyword>
<dbReference type="GO" id="GO:0005694">
    <property type="term" value="C:chromosome"/>
    <property type="evidence" value="ECO:0007669"/>
    <property type="project" value="InterPro"/>
</dbReference>
<accession>A0AAV6V4N3</accession>
<dbReference type="GO" id="GO:0005634">
    <property type="term" value="C:nucleus"/>
    <property type="evidence" value="ECO:0007669"/>
    <property type="project" value="UniProtKB-SubCell"/>
</dbReference>
<feature type="coiled-coil region" evidence="12">
    <location>
        <begin position="852"/>
        <end position="942"/>
    </location>
</feature>
<keyword evidence="10" id="KW-0131">Cell cycle</keyword>
<proteinExistence type="inferred from homology"/>
<evidence type="ECO:0000256" key="7">
    <source>
        <dbReference type="ARBA" id="ARBA00023054"/>
    </source>
</evidence>
<evidence type="ECO:0000313" key="15">
    <source>
        <dbReference type="Proteomes" id="UP000827092"/>
    </source>
</evidence>